<accession>A0A922T231</accession>
<organism evidence="2 3">
    <name type="scientific">Pyrenophora tritici-repentis</name>
    <dbReference type="NCBI Taxonomy" id="45151"/>
    <lineage>
        <taxon>Eukaryota</taxon>
        <taxon>Fungi</taxon>
        <taxon>Dikarya</taxon>
        <taxon>Ascomycota</taxon>
        <taxon>Pezizomycotina</taxon>
        <taxon>Dothideomycetes</taxon>
        <taxon>Pleosporomycetidae</taxon>
        <taxon>Pleosporales</taxon>
        <taxon>Pleosporineae</taxon>
        <taxon>Pleosporaceae</taxon>
        <taxon>Pyrenophora</taxon>
    </lineage>
</organism>
<feature type="compositionally biased region" description="Polar residues" evidence="1">
    <location>
        <begin position="262"/>
        <end position="280"/>
    </location>
</feature>
<keyword evidence="3" id="KW-1185">Reference proteome</keyword>
<feature type="region of interest" description="Disordered" evidence="1">
    <location>
        <begin position="425"/>
        <end position="444"/>
    </location>
</feature>
<name>A0A922T231_9PLEO</name>
<sequence>MAHTQPQPQPTLLLSAPHLPLATALTSTVPLPALAVIQWCVFENRNRSEVMALYNASGYGTHYTPSGVYKIMRKYGPIWFNEQQVRRPWGLYFSEEKAELIRRGWGKDDLVMAGAGGVADEMVVDPLAGWVAGPGKKRVRRSRVVRFEEEDDESTAGASSAESSRSESPVSDHRSFESPSVEDHPVVHQDIGVPIPEELKVAIQEKHNEWLEANKTGRADIADPLEEQLADLERQAMEVNAGEFIGRYTHALETASKRKPQAATSSAASDGPPNSAQDATNEVEIIEDSDEIEGGQSAKKSKTTARKTDLNTKDDNTHRLGETVAEQYTQAETKHFYDHINSLTDWSSNQTAARNIRDWRCGSMWRAFPGRSAAPDGYQNSGVKITISESGIKLAYNNHVTQFYDEKGIALMPLRDRRYCRKFAADAKPSSKKPKNLSKSLATPGLPDVLPCRTDLFVMSVTRIMISPGLQHRPGPHTGDPGPGPASRTQEKAKLVRLLADKQWLSGRNTFIFNFDRKTKDPGQRRRSLRSKWAIQMRRFSGSRFKVHRASSKVLSFK</sequence>
<protein>
    <submittedName>
        <fullName evidence="2">Uncharacterized protein</fullName>
    </submittedName>
</protein>
<feature type="region of interest" description="Disordered" evidence="1">
    <location>
        <begin position="146"/>
        <end position="188"/>
    </location>
</feature>
<evidence type="ECO:0000313" key="2">
    <source>
        <dbReference type="EMBL" id="KAI1516477.1"/>
    </source>
</evidence>
<feature type="compositionally biased region" description="Low complexity" evidence="1">
    <location>
        <begin position="155"/>
        <end position="169"/>
    </location>
</feature>
<dbReference type="EMBL" id="NRDI02000005">
    <property type="protein sequence ID" value="KAI1516477.1"/>
    <property type="molecule type" value="Genomic_DNA"/>
</dbReference>
<proteinExistence type="predicted"/>
<reference evidence="3" key="1">
    <citation type="journal article" date="2022" name="Microb. Genom.">
        <title>A global pangenome for the wheat fungal pathogen Pyrenophora tritici-repentis and prediction of effector protein structural homology.</title>
        <authorList>
            <person name="Moolhuijzen P.M."/>
            <person name="See P.T."/>
            <person name="Shi G."/>
            <person name="Powell H.R."/>
            <person name="Cockram J."/>
            <person name="Jorgensen L.N."/>
            <person name="Benslimane H."/>
            <person name="Strelkov S.E."/>
            <person name="Turner J."/>
            <person name="Liu Z."/>
            <person name="Moffat C.S."/>
        </authorList>
    </citation>
    <scope>NUCLEOTIDE SEQUENCE [LARGE SCALE GENOMIC DNA]</scope>
</reference>
<dbReference type="AlphaFoldDB" id="A0A922T231"/>
<gene>
    <name evidence="2" type="ORF">Ptr86124_005014</name>
</gene>
<feature type="compositionally biased region" description="Acidic residues" evidence="1">
    <location>
        <begin position="284"/>
        <end position="293"/>
    </location>
</feature>
<feature type="compositionally biased region" description="Basic and acidic residues" evidence="1">
    <location>
        <begin position="170"/>
        <end position="187"/>
    </location>
</feature>
<feature type="compositionally biased region" description="Basic and acidic residues" evidence="1">
    <location>
        <begin position="306"/>
        <end position="316"/>
    </location>
</feature>
<comment type="caution">
    <text evidence="2">The sequence shown here is derived from an EMBL/GenBank/DDBJ whole genome shotgun (WGS) entry which is preliminary data.</text>
</comment>
<evidence type="ECO:0000256" key="1">
    <source>
        <dbReference type="SAM" id="MobiDB-lite"/>
    </source>
</evidence>
<feature type="region of interest" description="Disordered" evidence="1">
    <location>
        <begin position="255"/>
        <end position="316"/>
    </location>
</feature>
<feature type="region of interest" description="Disordered" evidence="1">
    <location>
        <begin position="468"/>
        <end position="490"/>
    </location>
</feature>
<evidence type="ECO:0000313" key="3">
    <source>
        <dbReference type="Proteomes" id="UP000249757"/>
    </source>
</evidence>
<dbReference type="Proteomes" id="UP000249757">
    <property type="component" value="Unassembled WGS sequence"/>
</dbReference>